<evidence type="ECO:0000256" key="1">
    <source>
        <dbReference type="SAM" id="Phobius"/>
    </source>
</evidence>
<accession>A0A9W3A2P3</accession>
<dbReference type="PANTHER" id="PTHR11161:SF0">
    <property type="entry name" value="O-ACYLTRANSFERASE LIKE PROTEIN"/>
    <property type="match status" value="1"/>
</dbReference>
<feature type="transmembrane region" description="Helical" evidence="1">
    <location>
        <begin position="817"/>
        <end position="836"/>
    </location>
</feature>
<dbReference type="GeneID" id="106079467"/>
<feature type="transmembrane region" description="Helical" evidence="1">
    <location>
        <begin position="889"/>
        <end position="909"/>
    </location>
</feature>
<evidence type="ECO:0000259" key="3">
    <source>
        <dbReference type="SMART" id="SM00703"/>
    </source>
</evidence>
<feature type="transmembrane region" description="Helical" evidence="1">
    <location>
        <begin position="677"/>
        <end position="696"/>
    </location>
</feature>
<proteinExistence type="predicted"/>
<keyword evidence="4" id="KW-1185">Reference proteome</keyword>
<evidence type="ECO:0000313" key="6">
    <source>
        <dbReference type="RefSeq" id="XP_055881457.1"/>
    </source>
</evidence>
<keyword evidence="1" id="KW-0812">Transmembrane</keyword>
<dbReference type="GO" id="GO:0016747">
    <property type="term" value="F:acyltransferase activity, transferring groups other than amino-acyl groups"/>
    <property type="evidence" value="ECO:0007669"/>
    <property type="project" value="InterPro"/>
</dbReference>
<dbReference type="Proteomes" id="UP001165740">
    <property type="component" value="Chromosome 4"/>
</dbReference>
<keyword evidence="2" id="KW-0732">Signal</keyword>
<dbReference type="PANTHER" id="PTHR11161">
    <property type="entry name" value="O-ACYLTRANSFERASE"/>
    <property type="match status" value="1"/>
</dbReference>
<feature type="transmembrane region" description="Helical" evidence="1">
    <location>
        <begin position="777"/>
        <end position="797"/>
    </location>
</feature>
<dbReference type="RefSeq" id="XP_055881456.1">
    <property type="nucleotide sequence ID" value="XM_056025481.1"/>
</dbReference>
<organism evidence="4 7">
    <name type="scientific">Biomphalaria glabrata</name>
    <name type="common">Bloodfluke planorb</name>
    <name type="synonym">Freshwater snail</name>
    <dbReference type="NCBI Taxonomy" id="6526"/>
    <lineage>
        <taxon>Eukaryota</taxon>
        <taxon>Metazoa</taxon>
        <taxon>Spiralia</taxon>
        <taxon>Lophotrochozoa</taxon>
        <taxon>Mollusca</taxon>
        <taxon>Gastropoda</taxon>
        <taxon>Heterobranchia</taxon>
        <taxon>Euthyneura</taxon>
        <taxon>Panpulmonata</taxon>
        <taxon>Hygrophila</taxon>
        <taxon>Lymnaeoidea</taxon>
        <taxon>Planorbidae</taxon>
        <taxon>Biomphalaria</taxon>
    </lineage>
</organism>
<dbReference type="AlphaFoldDB" id="A0A9W3A2P3"/>
<feature type="transmembrane region" description="Helical" evidence="1">
    <location>
        <begin position="848"/>
        <end position="869"/>
    </location>
</feature>
<dbReference type="OrthoDB" id="207378at2759"/>
<feature type="transmembrane region" description="Helical" evidence="1">
    <location>
        <begin position="743"/>
        <end position="765"/>
    </location>
</feature>
<feature type="chain" id="PRO_5044702729" evidence="2">
    <location>
        <begin position="27"/>
        <end position="930"/>
    </location>
</feature>
<feature type="transmembrane region" description="Helical" evidence="1">
    <location>
        <begin position="517"/>
        <end position="540"/>
    </location>
</feature>
<dbReference type="SMART" id="SM00703">
    <property type="entry name" value="NRF"/>
    <property type="match status" value="1"/>
</dbReference>
<dbReference type="Pfam" id="PF01757">
    <property type="entry name" value="Acyl_transf_3"/>
    <property type="match status" value="1"/>
</dbReference>
<dbReference type="Pfam" id="PF20146">
    <property type="entry name" value="NRF"/>
    <property type="match status" value="1"/>
</dbReference>
<feature type="transmembrane region" description="Helical" evidence="1">
    <location>
        <begin position="560"/>
        <end position="587"/>
    </location>
</feature>
<name>A0A9W3A2P3_BIOGL</name>
<protein>
    <submittedName>
        <fullName evidence="5 6">Uncharacterized protein LOC106079467 isoform X1</fullName>
    </submittedName>
</protein>
<keyword evidence="1" id="KW-0472">Membrane</keyword>
<gene>
    <name evidence="5 6 7" type="primary">LOC106079467</name>
</gene>
<evidence type="ECO:0000313" key="4">
    <source>
        <dbReference type="Proteomes" id="UP001165740"/>
    </source>
</evidence>
<reference evidence="5 6" key="1">
    <citation type="submission" date="2025-04" db="UniProtKB">
        <authorList>
            <consortium name="RefSeq"/>
        </authorList>
    </citation>
    <scope>IDENTIFICATION</scope>
</reference>
<sequence length="930" mass="105001">MDASIAQVIYLSFASLTLMCLSTTESTIESTSLKSANTTLLQPDNTTYGDKNAFQSLTNIVGNNITSFSSRNESNNIINEELEKLEHSGYLFFPHIYRAFIRAGKSPEDFNISAACSHNLANYYKGLYLKKAWAWNMYDATGKQRAGILTGALTWAGNYQQCLDSLGYRNNIKEFQVGSEISAQYCSIYISTPSWVKELVDSLGLPFPPPHPPFIADVCTVIGCTELDIFNIAQTFLNQESWLGNYTVALVKCQGQLHIRDNAGAIITLCIASLLLLLVLSGTVYELYLRSRRHGVKSSRDIAIGIEAGLESVNLSTQTSHVEDDGHKVTSYRNPAFVNDETEELHNRNEIGNEQSQSNYVARFSPSKGVQFSSEVKTGLSEIPEKTDSLDKTLLVNEINANCISEHVQDELPNDHSVGEQSHDTSMVDHCSERRVSRRLSEIMHKSAAKIKQSFKIKTVNTDLPRMQKRHLKTQLSIADPDKNNRSAVFLLERCLVCFSLRRNLTNVLGKGHLDTLFCINGIRVMSIGWIVLGSYYSAFYSNPSYVDNHLDAVKLTQSFWIQAMINTTFAADTFFVLSGTLYAFNFMKQKHKQSSKKFYQILSVKEYFLTVIHRLARIVPCYYFILMIYTNLGPSLTAGSEFRSGLKPNTQCSDHWWANVLFISNFYMSDKMCMPWTYYLVNDFQFALLSPLVVIPMLCTPLIGFGIVVLLMAVHIVSVMVLNVGINGSVMRMGNTDYFSKIYIKPYCRVAPYVIGLALGYLLFTTERKTRLRKVPLFIGWFVCIAVVAILPYITYSENKENGSKWSDVERSLFEALSRPSWALCVAWIIFACCNGQGGFISKLLSWNFFIPLCRITYGVYLIHPIFIEIILTSSHYNFFISFGEVTYGYISVMVSCWCLALFFMATVEQPFIGIESLITPFIFGKQKK</sequence>
<feature type="transmembrane region" description="Helical" evidence="1">
    <location>
        <begin position="608"/>
        <end position="630"/>
    </location>
</feature>
<dbReference type="RefSeq" id="XP_055881458.1">
    <property type="nucleotide sequence ID" value="XM_056025483.1"/>
</dbReference>
<dbReference type="InterPro" id="IPR006621">
    <property type="entry name" value="Nose-resist-to-fluoxetine_N"/>
</dbReference>
<dbReference type="InterPro" id="IPR002656">
    <property type="entry name" value="Acyl_transf_3_dom"/>
</dbReference>
<feature type="signal peptide" evidence="2">
    <location>
        <begin position="1"/>
        <end position="26"/>
    </location>
</feature>
<evidence type="ECO:0000313" key="5">
    <source>
        <dbReference type="RefSeq" id="XP_055881456.1"/>
    </source>
</evidence>
<dbReference type="InterPro" id="IPR052728">
    <property type="entry name" value="O2_lipid_transport_reg"/>
</dbReference>
<feature type="transmembrane region" description="Helical" evidence="1">
    <location>
        <begin position="703"/>
        <end position="723"/>
    </location>
</feature>
<evidence type="ECO:0000256" key="2">
    <source>
        <dbReference type="SAM" id="SignalP"/>
    </source>
</evidence>
<dbReference type="RefSeq" id="XP_055881457.1">
    <property type="nucleotide sequence ID" value="XM_056025482.1"/>
</dbReference>
<evidence type="ECO:0000313" key="7">
    <source>
        <dbReference type="RefSeq" id="XP_055881458.1"/>
    </source>
</evidence>
<feature type="transmembrane region" description="Helical" evidence="1">
    <location>
        <begin position="263"/>
        <end position="288"/>
    </location>
</feature>
<feature type="domain" description="Nose resistant-to-fluoxetine protein N-terminal" evidence="3">
    <location>
        <begin position="113"/>
        <end position="255"/>
    </location>
</feature>
<keyword evidence="1" id="KW-1133">Transmembrane helix</keyword>